<dbReference type="RefSeq" id="WP_012013944.1">
    <property type="nucleotide sequence ID" value="NC_009380.1"/>
</dbReference>
<dbReference type="PATRIC" id="fig|369723.5.peg.2801"/>
<gene>
    <name evidence="3" type="ordered locus">Strop_2719</name>
</gene>
<dbReference type="InterPro" id="IPR005545">
    <property type="entry name" value="YCII"/>
</dbReference>
<dbReference type="SUPFAM" id="SSF54909">
    <property type="entry name" value="Dimeric alpha+beta barrel"/>
    <property type="match status" value="1"/>
</dbReference>
<evidence type="ECO:0000313" key="3">
    <source>
        <dbReference type="EMBL" id="ABP55163.1"/>
    </source>
</evidence>
<dbReference type="STRING" id="369723.Strop_2719"/>
<evidence type="ECO:0000313" key="4">
    <source>
        <dbReference type="Proteomes" id="UP000000235"/>
    </source>
</evidence>
<proteinExistence type="inferred from homology"/>
<dbReference type="InterPro" id="IPR011008">
    <property type="entry name" value="Dimeric_a/b-barrel"/>
</dbReference>
<dbReference type="Gene3D" id="3.30.70.1060">
    <property type="entry name" value="Dimeric alpha+beta barrel"/>
    <property type="match status" value="1"/>
</dbReference>
<evidence type="ECO:0000256" key="1">
    <source>
        <dbReference type="ARBA" id="ARBA00007689"/>
    </source>
</evidence>
<dbReference type="PANTHER" id="PTHR35174:SF3">
    <property type="entry name" value="BLL7171 PROTEIN"/>
    <property type="match status" value="1"/>
</dbReference>
<feature type="domain" description="YCII-related" evidence="2">
    <location>
        <begin position="1"/>
        <end position="112"/>
    </location>
</feature>
<dbReference type="Proteomes" id="UP000000235">
    <property type="component" value="Chromosome"/>
</dbReference>
<comment type="similarity">
    <text evidence="1">Belongs to the YciI family.</text>
</comment>
<name>A4X8G3_SALTO</name>
<organism evidence="3 4">
    <name type="scientific">Salinispora tropica (strain ATCC BAA-916 / DSM 44818 / JCM 13857 / NBRC 105044 / CNB-440)</name>
    <dbReference type="NCBI Taxonomy" id="369723"/>
    <lineage>
        <taxon>Bacteria</taxon>
        <taxon>Bacillati</taxon>
        <taxon>Actinomycetota</taxon>
        <taxon>Actinomycetes</taxon>
        <taxon>Micromonosporales</taxon>
        <taxon>Micromonosporaceae</taxon>
        <taxon>Salinispora</taxon>
    </lineage>
</organism>
<sequence length="119" mass="12875">MKFLLLHMNPSAWEALTNDDQNSAIQGHDEFIKLTRESGEFVATKAVGDPSTSSTVRVRDGKSTVTDGTYLPTTAGFMCGYYVVDVASKERALELAAQIPEAKYTGVEVRPVAFEAGAE</sequence>
<dbReference type="HOGENOM" id="CLU_130902_1_1_11"/>
<dbReference type="KEGG" id="stp:Strop_2719"/>
<accession>A4X8G3</accession>
<keyword evidence="4" id="KW-1185">Reference proteome</keyword>
<dbReference type="EMBL" id="CP000667">
    <property type="protein sequence ID" value="ABP55163.1"/>
    <property type="molecule type" value="Genomic_DNA"/>
</dbReference>
<reference evidence="4" key="1">
    <citation type="journal article" date="2007" name="Proc. Natl. Acad. Sci. U.S.A.">
        <title>Genome sequencing reveals complex secondary metabolome in the marine actinomycete Salinispora tropica.</title>
        <authorList>
            <person name="Udwary D.W."/>
            <person name="Zeigler L."/>
            <person name="Asolkar R.N."/>
            <person name="Singan V."/>
            <person name="Lapidus A."/>
            <person name="Fenical W."/>
            <person name="Jensen P.R."/>
            <person name="Moore B.S."/>
        </authorList>
    </citation>
    <scope>NUCLEOTIDE SEQUENCE [LARGE SCALE GENOMIC DNA]</scope>
    <source>
        <strain evidence="4">ATCC BAA-916 / DSM 44818 / CNB-440</strain>
    </source>
</reference>
<dbReference type="Pfam" id="PF03795">
    <property type="entry name" value="YCII"/>
    <property type="match status" value="1"/>
</dbReference>
<protein>
    <submittedName>
        <fullName evidence="3">DGPFAETKE family protein</fullName>
    </submittedName>
</protein>
<dbReference type="AlphaFoldDB" id="A4X8G3"/>
<dbReference type="PANTHER" id="PTHR35174">
    <property type="entry name" value="BLL7171 PROTEIN-RELATED"/>
    <property type="match status" value="1"/>
</dbReference>
<dbReference type="eggNOG" id="COG3795">
    <property type="taxonomic scope" value="Bacteria"/>
</dbReference>
<evidence type="ECO:0000259" key="2">
    <source>
        <dbReference type="Pfam" id="PF03795"/>
    </source>
</evidence>